<comment type="caution">
    <text evidence="1">The sequence shown here is derived from an EMBL/GenBank/DDBJ whole genome shotgun (WGS) entry which is preliminary data.</text>
</comment>
<dbReference type="EMBL" id="JACJTE010000002">
    <property type="protein sequence ID" value="MBD2559408.1"/>
    <property type="molecule type" value="Genomic_DNA"/>
</dbReference>
<name>A0ABR8ENA5_NOSLI</name>
<gene>
    <name evidence="1" type="ORF">H6G95_01955</name>
</gene>
<evidence type="ECO:0000313" key="2">
    <source>
        <dbReference type="Proteomes" id="UP000604661"/>
    </source>
</evidence>
<proteinExistence type="predicted"/>
<protein>
    <submittedName>
        <fullName evidence="1">Uncharacterized protein</fullName>
    </submittedName>
</protein>
<accession>A0ABR8ENA5</accession>
<reference evidence="1 2" key="1">
    <citation type="journal article" date="2020" name="ISME J.">
        <title>Comparative genomics reveals insights into cyanobacterial evolution and habitat adaptation.</title>
        <authorList>
            <person name="Chen M.Y."/>
            <person name="Teng W.K."/>
            <person name="Zhao L."/>
            <person name="Hu C.X."/>
            <person name="Zhou Y.K."/>
            <person name="Han B.P."/>
            <person name="Song L.R."/>
            <person name="Shu W.S."/>
        </authorList>
    </citation>
    <scope>NUCLEOTIDE SEQUENCE [LARGE SCALE GENOMIC DNA]</scope>
    <source>
        <strain evidence="1 2">FACHB-391</strain>
    </source>
</reference>
<evidence type="ECO:0000313" key="1">
    <source>
        <dbReference type="EMBL" id="MBD2559408.1"/>
    </source>
</evidence>
<dbReference type="Proteomes" id="UP000604661">
    <property type="component" value="Unassembled WGS sequence"/>
</dbReference>
<organism evidence="1 2">
    <name type="scientific">Nostoc linckia FACHB-391</name>
    <dbReference type="NCBI Taxonomy" id="2692906"/>
    <lineage>
        <taxon>Bacteria</taxon>
        <taxon>Bacillati</taxon>
        <taxon>Cyanobacteriota</taxon>
        <taxon>Cyanophyceae</taxon>
        <taxon>Nostocales</taxon>
        <taxon>Nostocaceae</taxon>
        <taxon>Nostoc</taxon>
    </lineage>
</organism>
<sequence>MQTSPTFGNLPVIEGILQFLQFSLTEGSSTARRAFRQWVREALAQ</sequence>
<keyword evidence="2" id="KW-1185">Reference proteome</keyword>